<dbReference type="InterPro" id="IPR046342">
    <property type="entry name" value="CBS_dom_sf"/>
</dbReference>
<feature type="domain" description="CBS" evidence="3">
    <location>
        <begin position="111"/>
        <end position="169"/>
    </location>
</feature>
<keyword evidence="5" id="KW-1185">Reference proteome</keyword>
<dbReference type="RefSeq" id="WP_142258470.1">
    <property type="nucleotide sequence ID" value="NZ_BMPV01000006.1"/>
</dbReference>
<dbReference type="SUPFAM" id="SSF54631">
    <property type="entry name" value="CBS-domain pair"/>
    <property type="match status" value="1"/>
</dbReference>
<dbReference type="EMBL" id="VFPQ01000001">
    <property type="protein sequence ID" value="TQM74270.1"/>
    <property type="molecule type" value="Genomic_DNA"/>
</dbReference>
<dbReference type="PANTHER" id="PTHR43080:SF29">
    <property type="entry name" value="OS02G0818000 PROTEIN"/>
    <property type="match status" value="1"/>
</dbReference>
<sequence>MAIGGSTREAGREPARRDRRRYTQVKDVMGHVAIAVMANATFTDIVAALRRFKVGAVAVVDGERRVLGVVSEDDLLLREVEAARQDAAAYDGDGRAYDRRKVTGTIALELMTSPAITVTRETSVREAAALMHHHRIKQLPVINPENGRIVGTVHQSDLLKVLEGHDRVSKWAETGAGERPAPGEAR</sequence>
<dbReference type="InterPro" id="IPR000644">
    <property type="entry name" value="CBS_dom"/>
</dbReference>
<protein>
    <submittedName>
        <fullName evidence="4">CBS domain protein</fullName>
    </submittedName>
</protein>
<dbReference type="AlphaFoldDB" id="A0A543IUM8"/>
<evidence type="ECO:0000313" key="5">
    <source>
        <dbReference type="Proteomes" id="UP000319213"/>
    </source>
</evidence>
<organism evidence="4 5">
    <name type="scientific">Thermopolyspora flexuosa</name>
    <dbReference type="NCBI Taxonomy" id="103836"/>
    <lineage>
        <taxon>Bacteria</taxon>
        <taxon>Bacillati</taxon>
        <taxon>Actinomycetota</taxon>
        <taxon>Actinomycetes</taxon>
        <taxon>Streptosporangiales</taxon>
        <taxon>Streptosporangiaceae</taxon>
        <taxon>Thermopolyspora</taxon>
    </lineage>
</organism>
<evidence type="ECO:0000256" key="2">
    <source>
        <dbReference type="PROSITE-ProRule" id="PRU00703"/>
    </source>
</evidence>
<proteinExistence type="predicted"/>
<dbReference type="SMART" id="SM00116">
    <property type="entry name" value="CBS"/>
    <property type="match status" value="2"/>
</dbReference>
<dbReference type="InterPro" id="IPR051257">
    <property type="entry name" value="Diverse_CBS-Domain"/>
</dbReference>
<evidence type="ECO:0000259" key="3">
    <source>
        <dbReference type="PROSITE" id="PS51371"/>
    </source>
</evidence>
<dbReference type="Proteomes" id="UP000319213">
    <property type="component" value="Unassembled WGS sequence"/>
</dbReference>
<dbReference type="Pfam" id="PF00571">
    <property type="entry name" value="CBS"/>
    <property type="match status" value="2"/>
</dbReference>
<dbReference type="OrthoDB" id="3626971at2"/>
<accession>A0A543IUM8</accession>
<dbReference type="PROSITE" id="PS51371">
    <property type="entry name" value="CBS"/>
    <property type="match status" value="2"/>
</dbReference>
<evidence type="ECO:0000256" key="1">
    <source>
        <dbReference type="ARBA" id="ARBA00023122"/>
    </source>
</evidence>
<gene>
    <name evidence="4" type="ORF">FHX40_0938</name>
</gene>
<name>A0A543IUM8_9ACTN</name>
<evidence type="ECO:0000313" key="4">
    <source>
        <dbReference type="EMBL" id="TQM74270.1"/>
    </source>
</evidence>
<feature type="domain" description="CBS" evidence="3">
    <location>
        <begin position="29"/>
        <end position="87"/>
    </location>
</feature>
<comment type="caution">
    <text evidence="4">The sequence shown here is derived from an EMBL/GenBank/DDBJ whole genome shotgun (WGS) entry which is preliminary data.</text>
</comment>
<dbReference type="Gene3D" id="3.10.580.10">
    <property type="entry name" value="CBS-domain"/>
    <property type="match status" value="1"/>
</dbReference>
<keyword evidence="1 2" id="KW-0129">CBS domain</keyword>
<reference evidence="4 5" key="1">
    <citation type="submission" date="2019-06" db="EMBL/GenBank/DDBJ databases">
        <title>Sequencing the genomes of 1000 actinobacteria strains.</title>
        <authorList>
            <person name="Klenk H.-P."/>
        </authorList>
    </citation>
    <scope>NUCLEOTIDE SEQUENCE [LARGE SCALE GENOMIC DNA]</scope>
    <source>
        <strain evidence="4 5">DSM 43186</strain>
    </source>
</reference>
<dbReference type="PANTHER" id="PTHR43080">
    <property type="entry name" value="CBS DOMAIN-CONTAINING PROTEIN CBSX3, MITOCHONDRIAL"/>
    <property type="match status" value="1"/>
</dbReference>